<protein>
    <recommendedName>
        <fullName evidence="1">AB hydrolase-1 domain-containing protein</fullName>
    </recommendedName>
</protein>
<dbReference type="Proteomes" id="UP001307849">
    <property type="component" value="Unassembled WGS sequence"/>
</dbReference>
<keyword evidence="3" id="KW-1185">Reference proteome</keyword>
<accession>A0AAN8RN89</accession>
<feature type="domain" description="AB hydrolase-1" evidence="1">
    <location>
        <begin position="40"/>
        <end position="316"/>
    </location>
</feature>
<dbReference type="Gene3D" id="3.40.50.1820">
    <property type="entry name" value="alpha/beta hydrolase"/>
    <property type="match status" value="1"/>
</dbReference>
<reference evidence="2 3" key="1">
    <citation type="submission" date="2019-10" db="EMBL/GenBank/DDBJ databases">
        <authorList>
            <person name="Palmer J.M."/>
        </authorList>
    </citation>
    <scope>NUCLEOTIDE SEQUENCE [LARGE SCALE GENOMIC DNA]</scope>
    <source>
        <strain evidence="2 3">TWF506</strain>
    </source>
</reference>
<dbReference type="AlphaFoldDB" id="A0AAN8RN89"/>
<name>A0AAN8RN89_9PEZI</name>
<organism evidence="2 3">
    <name type="scientific">Arthrobotrys conoides</name>
    <dbReference type="NCBI Taxonomy" id="74498"/>
    <lineage>
        <taxon>Eukaryota</taxon>
        <taxon>Fungi</taxon>
        <taxon>Dikarya</taxon>
        <taxon>Ascomycota</taxon>
        <taxon>Pezizomycotina</taxon>
        <taxon>Orbiliomycetes</taxon>
        <taxon>Orbiliales</taxon>
        <taxon>Orbiliaceae</taxon>
        <taxon>Arthrobotrys</taxon>
    </lineage>
</organism>
<comment type="caution">
    <text evidence="2">The sequence shown here is derived from an EMBL/GenBank/DDBJ whole genome shotgun (WGS) entry which is preliminary data.</text>
</comment>
<evidence type="ECO:0000313" key="3">
    <source>
        <dbReference type="Proteomes" id="UP001307849"/>
    </source>
</evidence>
<sequence length="329" mass="36056">MADLPPSPPPGAETLSVVLPHKPSASLSCTFIKGSTNIFIVFLNGLGLPQSHWWPCTTQFLSLAHVRPYILTYDRYGQGLTTDPDPQDGGQSPLPPGHRHDIISVTKDLHTLIHTISITHRIPLSETPLIFVANSIGCPLARYYSHVYPATVAGLVLLDSYMTDTNFIDLYPDPDAPDFDEHSLPDGITVEDIRAAREGMGKLFHPSVTNKEGFWRGNITLLLPHSFEPRLFGWKEEDGGSGPHVTVVGHDWDVFAEESLRMKGMTKAVAMAYTNPAWGSYNEGLVKITNKGRGRRLIANGAGHFIQQGRPDLVAEELHKVVALVAGEA</sequence>
<dbReference type="EMBL" id="JAVHJM010000004">
    <property type="protein sequence ID" value="KAK6515084.1"/>
    <property type="molecule type" value="Genomic_DNA"/>
</dbReference>
<gene>
    <name evidence="2" type="ORF">TWF506_007433</name>
</gene>
<proteinExistence type="predicted"/>
<evidence type="ECO:0000313" key="2">
    <source>
        <dbReference type="EMBL" id="KAK6515084.1"/>
    </source>
</evidence>
<evidence type="ECO:0000259" key="1">
    <source>
        <dbReference type="Pfam" id="PF12697"/>
    </source>
</evidence>
<dbReference type="SUPFAM" id="SSF53474">
    <property type="entry name" value="alpha/beta-Hydrolases"/>
    <property type="match status" value="1"/>
</dbReference>
<dbReference type="Pfam" id="PF12697">
    <property type="entry name" value="Abhydrolase_6"/>
    <property type="match status" value="1"/>
</dbReference>
<dbReference type="InterPro" id="IPR000073">
    <property type="entry name" value="AB_hydrolase_1"/>
</dbReference>
<dbReference type="InterPro" id="IPR029058">
    <property type="entry name" value="AB_hydrolase_fold"/>
</dbReference>